<dbReference type="EMBL" id="CAWYQH010000119">
    <property type="protein sequence ID" value="CAK8691326.1"/>
    <property type="molecule type" value="Genomic_DNA"/>
</dbReference>
<protein>
    <recommendedName>
        <fullName evidence="3">BLOC-1-related complex subunit 7</fullName>
    </recommendedName>
</protein>
<sequence>MNSTVNIRLPNAPTNIKFQLANSAQVNATDISNLAKQVLKGSKSAETLGQAHRIFAATESSISNSLLTLQKHSALVSHLGYQQEAIEESVKKTEDVCEQLNTIRLQSSLK</sequence>
<evidence type="ECO:0000256" key="2">
    <source>
        <dbReference type="ARBA" id="ARBA00005433"/>
    </source>
</evidence>
<dbReference type="Pfam" id="PF16088">
    <property type="entry name" value="BORCS7"/>
    <property type="match status" value="1"/>
</dbReference>
<comment type="subcellular location">
    <subcellularLocation>
        <location evidence="1">Lysosome membrane</location>
    </subcellularLocation>
</comment>
<reference evidence="6 7" key="1">
    <citation type="submission" date="2024-02" db="EMBL/GenBank/DDBJ databases">
        <authorList>
            <person name="Daric V."/>
            <person name="Darras S."/>
        </authorList>
    </citation>
    <scope>NUCLEOTIDE SEQUENCE [LARGE SCALE GENOMIC DNA]</scope>
</reference>
<gene>
    <name evidence="6" type="ORF">CVLEPA_LOCUS23894</name>
</gene>
<evidence type="ECO:0000256" key="3">
    <source>
        <dbReference type="ARBA" id="ARBA00022295"/>
    </source>
</evidence>
<evidence type="ECO:0000313" key="6">
    <source>
        <dbReference type="EMBL" id="CAK8691326.1"/>
    </source>
</evidence>
<keyword evidence="4" id="KW-0472">Membrane</keyword>
<evidence type="ECO:0000256" key="5">
    <source>
        <dbReference type="ARBA" id="ARBA00023228"/>
    </source>
</evidence>
<evidence type="ECO:0000256" key="1">
    <source>
        <dbReference type="ARBA" id="ARBA00004656"/>
    </source>
</evidence>
<proteinExistence type="inferred from homology"/>
<dbReference type="Proteomes" id="UP001642483">
    <property type="component" value="Unassembled WGS sequence"/>
</dbReference>
<keyword evidence="5" id="KW-0458">Lysosome</keyword>
<comment type="similarity">
    <text evidence="2">Belongs to the BORCS7 family.</text>
</comment>
<evidence type="ECO:0000313" key="7">
    <source>
        <dbReference type="Proteomes" id="UP001642483"/>
    </source>
</evidence>
<evidence type="ECO:0000256" key="4">
    <source>
        <dbReference type="ARBA" id="ARBA00023136"/>
    </source>
</evidence>
<comment type="caution">
    <text evidence="6">The sequence shown here is derived from an EMBL/GenBank/DDBJ whole genome shotgun (WGS) entry which is preliminary data.</text>
</comment>
<dbReference type="PANTHER" id="PTHR31397">
    <property type="entry name" value="BLOC-1-RELATED COMPLEX SUBUNIT 7 BORSC7"/>
    <property type="match status" value="1"/>
</dbReference>
<organism evidence="6 7">
    <name type="scientific">Clavelina lepadiformis</name>
    <name type="common">Light-bulb sea squirt</name>
    <name type="synonym">Ascidia lepadiformis</name>
    <dbReference type="NCBI Taxonomy" id="159417"/>
    <lineage>
        <taxon>Eukaryota</taxon>
        <taxon>Metazoa</taxon>
        <taxon>Chordata</taxon>
        <taxon>Tunicata</taxon>
        <taxon>Ascidiacea</taxon>
        <taxon>Aplousobranchia</taxon>
        <taxon>Clavelinidae</taxon>
        <taxon>Clavelina</taxon>
    </lineage>
</organism>
<keyword evidence="7" id="KW-1185">Reference proteome</keyword>
<dbReference type="InterPro" id="IPR032143">
    <property type="entry name" value="BORCS7"/>
</dbReference>
<dbReference type="PANTHER" id="PTHR31397:SF1">
    <property type="entry name" value="BLOC-1-RELATED COMPLEX SUBUNIT 7"/>
    <property type="match status" value="1"/>
</dbReference>
<accession>A0ABP0GHV0</accession>
<name>A0ABP0GHV0_CLALP</name>